<comment type="subcellular location">
    <subcellularLocation>
        <location evidence="1">Membrane</location>
        <topology evidence="1">Multi-pass membrane protein</topology>
    </subcellularLocation>
</comment>
<evidence type="ECO:0000313" key="10">
    <source>
        <dbReference type="Proteomes" id="UP000048926"/>
    </source>
</evidence>
<dbReference type="InterPro" id="IPR022764">
    <property type="entry name" value="Peptidase_S54_rhomboid_dom"/>
</dbReference>
<dbReference type="Proteomes" id="UP000048926">
    <property type="component" value="Unassembled WGS sequence"/>
</dbReference>
<feature type="transmembrane region" description="Helical" evidence="7">
    <location>
        <begin position="136"/>
        <end position="155"/>
    </location>
</feature>
<evidence type="ECO:0000256" key="7">
    <source>
        <dbReference type="SAM" id="Phobius"/>
    </source>
</evidence>
<keyword evidence="6 7" id="KW-0472">Membrane</keyword>
<evidence type="ECO:0000256" key="5">
    <source>
        <dbReference type="ARBA" id="ARBA00022989"/>
    </source>
</evidence>
<dbReference type="PANTHER" id="PTHR43731:SF14">
    <property type="entry name" value="PRESENILIN-ASSOCIATED RHOMBOID-LIKE PROTEIN, MITOCHONDRIAL"/>
    <property type="match status" value="1"/>
</dbReference>
<dbReference type="GO" id="GO:0006508">
    <property type="term" value="P:proteolysis"/>
    <property type="evidence" value="ECO:0007669"/>
    <property type="project" value="UniProtKB-KW"/>
</dbReference>
<organism evidence="9 10">
    <name type="scientific">Roseibium aggregatum</name>
    <dbReference type="NCBI Taxonomy" id="187304"/>
    <lineage>
        <taxon>Bacteria</taxon>
        <taxon>Pseudomonadati</taxon>
        <taxon>Pseudomonadota</taxon>
        <taxon>Alphaproteobacteria</taxon>
        <taxon>Hyphomicrobiales</taxon>
        <taxon>Stappiaceae</taxon>
        <taxon>Roseibium</taxon>
    </lineage>
</organism>
<dbReference type="GO" id="GO:0016020">
    <property type="term" value="C:membrane"/>
    <property type="evidence" value="ECO:0007669"/>
    <property type="project" value="UniProtKB-SubCell"/>
</dbReference>
<evidence type="ECO:0000256" key="4">
    <source>
        <dbReference type="ARBA" id="ARBA00022801"/>
    </source>
</evidence>
<reference evidence="10" key="1">
    <citation type="submission" date="2015-07" db="EMBL/GenBank/DDBJ databases">
        <authorList>
            <person name="Rodrigo-Torres Lidia"/>
            <person name="Arahal R.David."/>
        </authorList>
    </citation>
    <scope>NUCLEOTIDE SEQUENCE [LARGE SCALE GENOMIC DNA]</scope>
    <source>
        <strain evidence="10">CECT 4801</strain>
    </source>
</reference>
<feature type="domain" description="Peptidase S54 rhomboid" evidence="8">
    <location>
        <begin position="72"/>
        <end position="219"/>
    </location>
</feature>
<proteinExistence type="inferred from homology"/>
<evidence type="ECO:0000256" key="2">
    <source>
        <dbReference type="ARBA" id="ARBA00009045"/>
    </source>
</evidence>
<keyword evidence="4 9" id="KW-0378">Hydrolase</keyword>
<keyword evidence="3 7" id="KW-0812">Transmembrane</keyword>
<gene>
    <name evidence="9" type="primary">gluP_1</name>
    <name evidence="9" type="ORF">LAL4801_04857</name>
</gene>
<dbReference type="PANTHER" id="PTHR43731">
    <property type="entry name" value="RHOMBOID PROTEASE"/>
    <property type="match status" value="1"/>
</dbReference>
<dbReference type="Gene3D" id="1.20.1540.10">
    <property type="entry name" value="Rhomboid-like"/>
    <property type="match status" value="1"/>
</dbReference>
<protein>
    <submittedName>
        <fullName evidence="9">Rhomboid protease GluP</fullName>
        <ecNumber evidence="9">3.4.21.105</ecNumber>
    </submittedName>
</protein>
<evidence type="ECO:0000256" key="1">
    <source>
        <dbReference type="ARBA" id="ARBA00004141"/>
    </source>
</evidence>
<feature type="transmembrane region" description="Helical" evidence="7">
    <location>
        <begin position="80"/>
        <end position="100"/>
    </location>
</feature>
<name>A0A0M6Y9Q4_9HYPH</name>
<keyword evidence="5 7" id="KW-1133">Transmembrane helix</keyword>
<dbReference type="OrthoDB" id="9813074at2"/>
<dbReference type="InterPro" id="IPR035952">
    <property type="entry name" value="Rhomboid-like_sf"/>
</dbReference>
<feature type="transmembrane region" description="Helical" evidence="7">
    <location>
        <begin position="18"/>
        <end position="35"/>
    </location>
</feature>
<evidence type="ECO:0000313" key="9">
    <source>
        <dbReference type="EMBL" id="CTQ46398.1"/>
    </source>
</evidence>
<evidence type="ECO:0000256" key="6">
    <source>
        <dbReference type="ARBA" id="ARBA00023136"/>
    </source>
</evidence>
<keyword evidence="10" id="KW-1185">Reference proteome</keyword>
<dbReference type="EMBL" id="CXST01000003">
    <property type="protein sequence ID" value="CTQ46398.1"/>
    <property type="molecule type" value="Genomic_DNA"/>
</dbReference>
<dbReference type="Pfam" id="PF01694">
    <property type="entry name" value="Rhomboid"/>
    <property type="match status" value="1"/>
</dbReference>
<dbReference type="GO" id="GO:0004252">
    <property type="term" value="F:serine-type endopeptidase activity"/>
    <property type="evidence" value="ECO:0007669"/>
    <property type="project" value="InterPro"/>
</dbReference>
<dbReference type="EC" id="3.4.21.105" evidence="9"/>
<feature type="transmembrane region" description="Helical" evidence="7">
    <location>
        <begin position="175"/>
        <end position="192"/>
    </location>
</feature>
<dbReference type="AlphaFoldDB" id="A0A0M6Y9Q4"/>
<dbReference type="STRING" id="187304.B0E33_12595"/>
<feature type="transmembrane region" description="Helical" evidence="7">
    <location>
        <begin position="198"/>
        <end position="217"/>
    </location>
</feature>
<keyword evidence="9" id="KW-0645">Protease</keyword>
<feature type="transmembrane region" description="Helical" evidence="7">
    <location>
        <begin position="112"/>
        <end position="130"/>
    </location>
</feature>
<evidence type="ECO:0000256" key="3">
    <source>
        <dbReference type="ARBA" id="ARBA00022692"/>
    </source>
</evidence>
<evidence type="ECO:0000259" key="8">
    <source>
        <dbReference type="Pfam" id="PF01694"/>
    </source>
</evidence>
<dbReference type="SUPFAM" id="SSF144091">
    <property type="entry name" value="Rhomboid-like"/>
    <property type="match status" value="1"/>
</dbReference>
<dbReference type="InterPro" id="IPR050925">
    <property type="entry name" value="Rhomboid_protease_S54"/>
</dbReference>
<sequence>MFIPLHDHNRLVHVPRPFVNLFLIAANILIFLLYQGAGSQQAVAASSYSFGLIPVVLFDIRDLSPELQMLPDWMSVVTYAFLHGGYMHLIGNMLFLWVFGDNVEDAMGHLRYLVFYLLCAIAGGLAYASIDVNSDVPLIGASGAVSGVVAAYLMLHPRVKVWVLALGRIPLRLSAGWLLGGWILYQIVNAVIASDSDVAWIAHIGGMAAGAVLIVFFRRRGVPLFDRNIA</sequence>
<dbReference type="RefSeq" id="WP_023002514.1">
    <property type="nucleotide sequence ID" value="NZ_CP045627.1"/>
</dbReference>
<accession>A0A0M6Y9Q4</accession>
<comment type="similarity">
    <text evidence="2">Belongs to the peptidase S54 family.</text>
</comment>